<gene>
    <name evidence="10" type="ORF">NYPRO_LOCUS25392</name>
</gene>
<evidence type="ECO:0000256" key="4">
    <source>
        <dbReference type="ARBA" id="ARBA00022980"/>
    </source>
</evidence>
<feature type="compositionally biased region" description="Basic and acidic residues" evidence="9">
    <location>
        <begin position="34"/>
        <end position="48"/>
    </location>
</feature>
<dbReference type="InterPro" id="IPR026140">
    <property type="entry name" value="Ribosomal_mS26"/>
</dbReference>
<evidence type="ECO:0000256" key="7">
    <source>
        <dbReference type="ARBA" id="ARBA00035138"/>
    </source>
</evidence>
<sequence>MSLGGEKKKKKKRTKVQEAMLGIKKGKKGQWLRQEAREQQQRQVEEEARQARKAQAWAQLKEQENLEARVEEALDSPPKSYNWAITREGLVVRPQHRARKGPVRTVPTQGPCVYGVGGLGLIWNRSVDAA</sequence>
<dbReference type="EMBL" id="CAJHUB010000775">
    <property type="protein sequence ID" value="CAD7692598.1"/>
    <property type="molecule type" value="Genomic_DNA"/>
</dbReference>
<dbReference type="PANTHER" id="PTHR21035:SF2">
    <property type="entry name" value="SMALL RIBOSOMAL SUBUNIT PROTEIN MS26"/>
    <property type="match status" value="1"/>
</dbReference>
<dbReference type="Proteomes" id="UP000645828">
    <property type="component" value="Unassembled WGS sequence"/>
</dbReference>
<feature type="region of interest" description="Disordered" evidence="9">
    <location>
        <begin position="1"/>
        <end position="48"/>
    </location>
</feature>
<evidence type="ECO:0000256" key="1">
    <source>
        <dbReference type="ARBA" id="ARBA00004173"/>
    </source>
</evidence>
<evidence type="ECO:0000256" key="9">
    <source>
        <dbReference type="SAM" id="MobiDB-lite"/>
    </source>
</evidence>
<evidence type="ECO:0000256" key="3">
    <source>
        <dbReference type="ARBA" id="ARBA00022946"/>
    </source>
</evidence>
<evidence type="ECO:0000256" key="5">
    <source>
        <dbReference type="ARBA" id="ARBA00023128"/>
    </source>
</evidence>
<keyword evidence="4" id="KW-0689">Ribosomal protein</keyword>
<evidence type="ECO:0000313" key="11">
    <source>
        <dbReference type="Proteomes" id="UP000645828"/>
    </source>
</evidence>
<keyword evidence="11" id="KW-1185">Reference proteome</keyword>
<reference evidence="10" key="1">
    <citation type="submission" date="2020-12" db="EMBL/GenBank/DDBJ databases">
        <authorList>
            <consortium name="Molecular Ecology Group"/>
        </authorList>
    </citation>
    <scope>NUCLEOTIDE SEQUENCE</scope>
    <source>
        <strain evidence="10">TBG_1078</strain>
    </source>
</reference>
<dbReference type="PANTHER" id="PTHR21035">
    <property type="entry name" value="28S RIBOSOMAL PROTEIN S26, MITOCHONDRIAL"/>
    <property type="match status" value="1"/>
</dbReference>
<evidence type="ECO:0000256" key="8">
    <source>
        <dbReference type="ARBA" id="ARBA00035344"/>
    </source>
</evidence>
<comment type="caution">
    <text evidence="10">The sequence shown here is derived from an EMBL/GenBank/DDBJ whole genome shotgun (WGS) entry which is preliminary data.</text>
</comment>
<name>A0A811ZTV0_NYCPR</name>
<comment type="similarity">
    <text evidence="2">Belongs to the mitochondrion-specific ribosomal protein mS26 family.</text>
</comment>
<keyword evidence="3" id="KW-0809">Transit peptide</keyword>
<evidence type="ECO:0000313" key="10">
    <source>
        <dbReference type="EMBL" id="CAD7692598.1"/>
    </source>
</evidence>
<keyword evidence="6" id="KW-0687">Ribonucleoprotein</keyword>
<dbReference type="GO" id="GO:0005763">
    <property type="term" value="C:mitochondrial small ribosomal subunit"/>
    <property type="evidence" value="ECO:0007669"/>
    <property type="project" value="InterPro"/>
</dbReference>
<comment type="subcellular location">
    <subcellularLocation>
        <location evidence="1">Mitochondrion</location>
    </subcellularLocation>
</comment>
<dbReference type="Pfam" id="PF14943">
    <property type="entry name" value="MRP-S26"/>
    <property type="match status" value="1"/>
</dbReference>
<accession>A0A811ZTV0</accession>
<evidence type="ECO:0000256" key="2">
    <source>
        <dbReference type="ARBA" id="ARBA00009672"/>
    </source>
</evidence>
<organism evidence="10 11">
    <name type="scientific">Nyctereutes procyonoides</name>
    <name type="common">Raccoon dog</name>
    <name type="synonym">Canis procyonoides</name>
    <dbReference type="NCBI Taxonomy" id="34880"/>
    <lineage>
        <taxon>Eukaryota</taxon>
        <taxon>Metazoa</taxon>
        <taxon>Chordata</taxon>
        <taxon>Craniata</taxon>
        <taxon>Vertebrata</taxon>
        <taxon>Euteleostomi</taxon>
        <taxon>Mammalia</taxon>
        <taxon>Eutheria</taxon>
        <taxon>Laurasiatheria</taxon>
        <taxon>Carnivora</taxon>
        <taxon>Caniformia</taxon>
        <taxon>Canidae</taxon>
        <taxon>Nyctereutes</taxon>
    </lineage>
</organism>
<keyword evidence="5" id="KW-0496">Mitochondrion</keyword>
<evidence type="ECO:0000256" key="6">
    <source>
        <dbReference type="ARBA" id="ARBA00023274"/>
    </source>
</evidence>
<protein>
    <recommendedName>
        <fullName evidence="7">Small ribosomal subunit protein mS26</fullName>
    </recommendedName>
    <alternativeName>
        <fullName evidence="8">28S ribosomal protein S26, mitochondrial</fullName>
    </alternativeName>
</protein>
<dbReference type="AlphaFoldDB" id="A0A811ZTV0"/>
<proteinExistence type="inferred from homology"/>